<dbReference type="EMBL" id="CADCTT010000240">
    <property type="protein sequence ID" value="CAA9312418.1"/>
    <property type="molecule type" value="Genomic_DNA"/>
</dbReference>
<evidence type="ECO:0000256" key="5">
    <source>
        <dbReference type="ARBA" id="ARBA00023002"/>
    </source>
</evidence>
<evidence type="ECO:0000256" key="3">
    <source>
        <dbReference type="ARBA" id="ARBA00022630"/>
    </source>
</evidence>
<dbReference type="PANTHER" id="PTHR42973:SF39">
    <property type="entry name" value="FAD-BINDING PCMH-TYPE DOMAIN-CONTAINING PROTEIN"/>
    <property type="match status" value="1"/>
</dbReference>
<comment type="similarity">
    <text evidence="2">Belongs to the oxygen-dependent FAD-linked oxidoreductase family.</text>
</comment>
<dbReference type="SUPFAM" id="SSF56176">
    <property type="entry name" value="FAD-binding/transporter-associated domain-like"/>
    <property type="match status" value="1"/>
</dbReference>
<name>A0A6J4KV87_9ACTN</name>
<dbReference type="InterPro" id="IPR050416">
    <property type="entry name" value="FAD-linked_Oxidoreductase"/>
</dbReference>
<dbReference type="Gene3D" id="3.40.462.20">
    <property type="match status" value="1"/>
</dbReference>
<dbReference type="GO" id="GO:0016491">
    <property type="term" value="F:oxidoreductase activity"/>
    <property type="evidence" value="ECO:0007669"/>
    <property type="project" value="UniProtKB-KW"/>
</dbReference>
<evidence type="ECO:0000256" key="4">
    <source>
        <dbReference type="ARBA" id="ARBA00022827"/>
    </source>
</evidence>
<dbReference type="InterPro" id="IPR006094">
    <property type="entry name" value="Oxid_FAD_bind_N"/>
</dbReference>
<dbReference type="GO" id="GO:0071949">
    <property type="term" value="F:FAD binding"/>
    <property type="evidence" value="ECO:0007669"/>
    <property type="project" value="InterPro"/>
</dbReference>
<keyword evidence="3" id="KW-0285">Flavoprotein</keyword>
<dbReference type="Gene3D" id="3.30.43.10">
    <property type="entry name" value="Uridine Diphospho-n-acetylenolpyruvylglucosamine Reductase, domain 2"/>
    <property type="match status" value="1"/>
</dbReference>
<keyword evidence="4" id="KW-0274">FAD</keyword>
<comment type="cofactor">
    <cofactor evidence="1">
        <name>FAD</name>
        <dbReference type="ChEBI" id="CHEBI:57692"/>
    </cofactor>
</comment>
<evidence type="ECO:0000259" key="6">
    <source>
        <dbReference type="PROSITE" id="PS51387"/>
    </source>
</evidence>
<evidence type="ECO:0000256" key="1">
    <source>
        <dbReference type="ARBA" id="ARBA00001974"/>
    </source>
</evidence>
<dbReference type="InterPro" id="IPR016167">
    <property type="entry name" value="FAD-bd_PCMH_sub1"/>
</dbReference>
<dbReference type="InterPro" id="IPR012951">
    <property type="entry name" value="BBE"/>
</dbReference>
<dbReference type="Gene3D" id="3.30.465.10">
    <property type="match status" value="1"/>
</dbReference>
<keyword evidence="5" id="KW-0560">Oxidoreductase</keyword>
<dbReference type="InterPro" id="IPR016166">
    <property type="entry name" value="FAD-bd_PCMH"/>
</dbReference>
<proteinExistence type="inferred from homology"/>
<feature type="domain" description="FAD-binding PCMH-type" evidence="6">
    <location>
        <begin position="36"/>
        <end position="207"/>
    </location>
</feature>
<reference evidence="7" key="1">
    <citation type="submission" date="2020-02" db="EMBL/GenBank/DDBJ databases">
        <authorList>
            <person name="Meier V. D."/>
        </authorList>
    </citation>
    <scope>NUCLEOTIDE SEQUENCE</scope>
    <source>
        <strain evidence="7">AVDCRST_MAG61</strain>
    </source>
</reference>
<gene>
    <name evidence="7" type="ORF">AVDCRST_MAG61-1785</name>
</gene>
<sequence length="460" mass="49794">MTTIDVGQADLAQFDGQLIGRDHPEYDTARRVYNAMIDRRPKLVARVRSAADVAAVAEVARRRDLLVAVRGGGHNGGGLGTCDDGVVIDLAGLNQVEVDVERRTVRAGGGCTWGQVDQATGAHGLATPSGIISTTGVGGLTLGGGLGHLTRAYGLAIDNLLSAEVVLADGRQVRASADEHPDLFWALRGGGGNFGVVTAFTFRLHDVSRFMAGPTFWSLEQGEQVLKTYREFLPQAPRALNGFFAYLTVPAGPPFPEVLHGRKVCGVVWAYVGDEADGAAAMAPMLDSLPEPLLHGPAAMPHAAMQSAFDALYPKGHQWYWRADFVNEIPDEAVQIHQRFGAQLPSDLSTMHLYPIDGAARDVGPEDTPWGYRDATWGAVYAGVDPDPANADRIRQWSVDYFEALHPYSAGGAYVNMMMDEGEDRVRASYRHNYTRLAEIKAAYDPGNLFRVNQNIRPAR</sequence>
<dbReference type="PROSITE" id="PS51387">
    <property type="entry name" value="FAD_PCMH"/>
    <property type="match status" value="1"/>
</dbReference>
<dbReference type="Pfam" id="PF08031">
    <property type="entry name" value="BBE"/>
    <property type="match status" value="1"/>
</dbReference>
<accession>A0A6J4KV87</accession>
<dbReference type="AlphaFoldDB" id="A0A6J4KV87"/>
<evidence type="ECO:0000313" key="7">
    <source>
        <dbReference type="EMBL" id="CAA9312418.1"/>
    </source>
</evidence>
<organism evidence="7">
    <name type="scientific">uncultured Friedmanniella sp</name>
    <dbReference type="NCBI Taxonomy" id="335381"/>
    <lineage>
        <taxon>Bacteria</taxon>
        <taxon>Bacillati</taxon>
        <taxon>Actinomycetota</taxon>
        <taxon>Actinomycetes</taxon>
        <taxon>Propionibacteriales</taxon>
        <taxon>Nocardioidaceae</taxon>
        <taxon>Friedmanniella</taxon>
        <taxon>environmental samples</taxon>
    </lineage>
</organism>
<dbReference type="InterPro" id="IPR016169">
    <property type="entry name" value="FAD-bd_PCMH_sub2"/>
</dbReference>
<dbReference type="InterPro" id="IPR036318">
    <property type="entry name" value="FAD-bd_PCMH-like_sf"/>
</dbReference>
<evidence type="ECO:0000256" key="2">
    <source>
        <dbReference type="ARBA" id="ARBA00005466"/>
    </source>
</evidence>
<protein>
    <submittedName>
        <fullName evidence="7">Oxidoreductase, FAD-dependent</fullName>
    </submittedName>
</protein>
<dbReference type="Pfam" id="PF01565">
    <property type="entry name" value="FAD_binding_4"/>
    <property type="match status" value="1"/>
</dbReference>
<dbReference type="PANTHER" id="PTHR42973">
    <property type="entry name" value="BINDING OXIDOREDUCTASE, PUTATIVE (AFU_ORTHOLOGUE AFUA_1G17690)-RELATED"/>
    <property type="match status" value="1"/>
</dbReference>